<evidence type="ECO:0000259" key="4">
    <source>
        <dbReference type="Pfam" id="PF00294"/>
    </source>
</evidence>
<dbReference type="PANTHER" id="PTHR42909:SF1">
    <property type="entry name" value="CARBOHYDRATE KINASE PFKB DOMAIN-CONTAINING PROTEIN"/>
    <property type="match status" value="1"/>
</dbReference>
<dbReference type="GO" id="GO:0004730">
    <property type="term" value="F:pseudouridylate synthase activity"/>
    <property type="evidence" value="ECO:0007669"/>
    <property type="project" value="TreeGrafter"/>
</dbReference>
<dbReference type="GO" id="GO:0016798">
    <property type="term" value="F:hydrolase activity, acting on glycosyl bonds"/>
    <property type="evidence" value="ECO:0007669"/>
    <property type="project" value="TreeGrafter"/>
</dbReference>
<dbReference type="SUPFAM" id="SSF53613">
    <property type="entry name" value="Ribokinase-like"/>
    <property type="match status" value="1"/>
</dbReference>
<dbReference type="Pfam" id="PF00294">
    <property type="entry name" value="PfkB"/>
    <property type="match status" value="1"/>
</dbReference>
<keyword evidence="2" id="KW-0479">Metal-binding</keyword>
<dbReference type="InterPro" id="IPR011611">
    <property type="entry name" value="PfkB_dom"/>
</dbReference>
<evidence type="ECO:0000256" key="3">
    <source>
        <dbReference type="ARBA" id="ARBA00022777"/>
    </source>
</evidence>
<dbReference type="PANTHER" id="PTHR42909">
    <property type="entry name" value="ZGC:136858"/>
    <property type="match status" value="1"/>
</dbReference>
<gene>
    <name evidence="5" type="ORF">C7380_11334</name>
</gene>
<dbReference type="AlphaFoldDB" id="A0AA45C5Y5"/>
<dbReference type="InterPro" id="IPR029056">
    <property type="entry name" value="Ribokinase-like"/>
</dbReference>
<name>A0AA45C5Y5_9BACT</name>
<dbReference type="GO" id="GO:0016301">
    <property type="term" value="F:kinase activity"/>
    <property type="evidence" value="ECO:0007669"/>
    <property type="project" value="UniProtKB-KW"/>
</dbReference>
<accession>A0AA45C5Y5</accession>
<reference evidence="5 6" key="1">
    <citation type="submission" date="2018-05" db="EMBL/GenBank/DDBJ databases">
        <title>Genomic Encyclopedia of Type Strains, Phase IV (KMG-IV): sequencing the most valuable type-strain genomes for metagenomic binning, comparative biology and taxonomic classification.</title>
        <authorList>
            <person name="Goeker M."/>
        </authorList>
    </citation>
    <scope>NUCLEOTIDE SEQUENCE [LARGE SCALE GENOMIC DNA]</scope>
    <source>
        <strain evidence="5 6">DSM 24906</strain>
    </source>
</reference>
<dbReference type="GO" id="GO:0005737">
    <property type="term" value="C:cytoplasm"/>
    <property type="evidence" value="ECO:0007669"/>
    <property type="project" value="TreeGrafter"/>
</dbReference>
<dbReference type="CDD" id="cd01941">
    <property type="entry name" value="YeiC_kinase_like"/>
    <property type="match status" value="1"/>
</dbReference>
<evidence type="ECO:0000256" key="2">
    <source>
        <dbReference type="ARBA" id="ARBA00022723"/>
    </source>
</evidence>
<sequence>MSYVSVIGGINIDLNAKTDYNYKFNSNPGNIFYSAGGVGRNIAENISKLGIKTYLFGVVGLDIFGEYVIDTTKNINLDLSRILKTKKYSTGIYLSILNNDNDMSYAISDMKINSLIDRNYIKNNLEILLNSKLCIIDTNLDYETILYIVHFLNCNKIKYIIEPVSIQKINKLYNIKENIQCITPNIVELRNFIDEDFVFNNEKEDNDNDIKKIFDLIKYKINFIDDIIVTLGKDGVLFFDIINDEYFYEKSFSIEVINANGAGDAFLAGYSYGIYNEFDKIKSVRLGICNSLINLQSDDTVSKLLSEDLLKKTYWRFYNEFI</sequence>
<feature type="domain" description="Carbohydrate kinase PfkB" evidence="4">
    <location>
        <begin position="1"/>
        <end position="288"/>
    </location>
</feature>
<dbReference type="Gene3D" id="3.40.1190.20">
    <property type="match status" value="1"/>
</dbReference>
<protein>
    <submittedName>
        <fullName evidence="5">Pseudouridine kinase</fullName>
    </submittedName>
</protein>
<evidence type="ECO:0000313" key="5">
    <source>
        <dbReference type="EMBL" id="PWJ90046.1"/>
    </source>
</evidence>
<dbReference type="EMBL" id="QGGI01000013">
    <property type="protein sequence ID" value="PWJ90046.1"/>
    <property type="molecule type" value="Genomic_DNA"/>
</dbReference>
<dbReference type="GO" id="GO:0046872">
    <property type="term" value="F:metal ion binding"/>
    <property type="evidence" value="ECO:0007669"/>
    <property type="project" value="UniProtKB-KW"/>
</dbReference>
<proteinExistence type="predicted"/>
<keyword evidence="6" id="KW-1185">Reference proteome</keyword>
<evidence type="ECO:0000256" key="1">
    <source>
        <dbReference type="ARBA" id="ARBA00022679"/>
    </source>
</evidence>
<keyword evidence="1" id="KW-0808">Transferase</keyword>
<dbReference type="InterPro" id="IPR002173">
    <property type="entry name" value="Carboh/pur_kinase_PfkB_CS"/>
</dbReference>
<evidence type="ECO:0000313" key="6">
    <source>
        <dbReference type="Proteomes" id="UP000245921"/>
    </source>
</evidence>
<keyword evidence="3 5" id="KW-0418">Kinase</keyword>
<organism evidence="5 6">
    <name type="scientific">Oceanotoga teriensis</name>
    <dbReference type="NCBI Taxonomy" id="515440"/>
    <lineage>
        <taxon>Bacteria</taxon>
        <taxon>Thermotogati</taxon>
        <taxon>Thermotogota</taxon>
        <taxon>Thermotogae</taxon>
        <taxon>Petrotogales</taxon>
        <taxon>Petrotogaceae</taxon>
        <taxon>Oceanotoga</taxon>
    </lineage>
</organism>
<comment type="caution">
    <text evidence="5">The sequence shown here is derived from an EMBL/GenBank/DDBJ whole genome shotgun (WGS) entry which is preliminary data.</text>
</comment>
<dbReference type="PROSITE" id="PS00583">
    <property type="entry name" value="PFKB_KINASES_1"/>
    <property type="match status" value="1"/>
</dbReference>
<dbReference type="RefSeq" id="WP_109605247.1">
    <property type="nucleotide sequence ID" value="NZ_QGGI01000013.1"/>
</dbReference>
<dbReference type="Proteomes" id="UP000245921">
    <property type="component" value="Unassembled WGS sequence"/>
</dbReference>